<dbReference type="AlphaFoldDB" id="A0A5R8LHP8"/>
<organism evidence="1 2">
    <name type="scientific">Lacticaseibacillus zeae</name>
    <name type="common">Lactobacillus zeae</name>
    <dbReference type="NCBI Taxonomy" id="57037"/>
    <lineage>
        <taxon>Bacteria</taxon>
        <taxon>Bacillati</taxon>
        <taxon>Bacillota</taxon>
        <taxon>Bacilli</taxon>
        <taxon>Lactobacillales</taxon>
        <taxon>Lactobacillaceae</taxon>
        <taxon>Lacticaseibacillus</taxon>
    </lineage>
</organism>
<protein>
    <submittedName>
        <fullName evidence="1">Uncharacterized protein</fullName>
    </submittedName>
</protein>
<gene>
    <name evidence="1" type="ORF">FEI15_14505</name>
</gene>
<reference evidence="1 2" key="1">
    <citation type="submission" date="2019-05" db="EMBL/GenBank/DDBJ databases">
        <title>Genome-based reclassification of Lactobacillus casei as Lactobacillus casei subsp. casei. subsp.nov., description of Lactobacillus casei subsp. zeae subsp. nov., and emended description of Lactobacillus casei.</title>
        <authorList>
            <person name="Huang C.-H."/>
        </authorList>
    </citation>
    <scope>NUCLEOTIDE SEQUENCE [LARGE SCALE GENOMIC DNA]</scope>
    <source>
        <strain evidence="1 2">CRBIP24.44</strain>
    </source>
</reference>
<dbReference type="RefSeq" id="WP_138131949.1">
    <property type="nucleotide sequence ID" value="NZ_VBWO01000020.1"/>
</dbReference>
<name>A0A5R8LHP8_LACZE</name>
<dbReference type="EMBL" id="VBWO01000020">
    <property type="protein sequence ID" value="TLF36648.1"/>
    <property type="molecule type" value="Genomic_DNA"/>
</dbReference>
<evidence type="ECO:0000313" key="2">
    <source>
        <dbReference type="Proteomes" id="UP000309885"/>
    </source>
</evidence>
<accession>A0A5R8LHP8</accession>
<proteinExistence type="predicted"/>
<sequence length="145" mass="16045">MQAGEWGFANFRKVKGDTDVEKPIINSIYFTKKDEHNPLLTFPVKSGKSVIDIHVQVINFTLGKHVLTVSITDQNGNIKLQPSQQTLDASSLKTVGSYGIVDATLFVVFDSSELNGVSRLKFDISFDDAVEATAYLYISREANND</sequence>
<dbReference type="Proteomes" id="UP000309885">
    <property type="component" value="Unassembled WGS sequence"/>
</dbReference>
<evidence type="ECO:0000313" key="1">
    <source>
        <dbReference type="EMBL" id="TLF36648.1"/>
    </source>
</evidence>
<comment type="caution">
    <text evidence="1">The sequence shown here is derived from an EMBL/GenBank/DDBJ whole genome shotgun (WGS) entry which is preliminary data.</text>
</comment>